<organism evidence="2 3">
    <name type="scientific">Thiothrix lacustris</name>
    <dbReference type="NCBI Taxonomy" id="525917"/>
    <lineage>
        <taxon>Bacteria</taxon>
        <taxon>Pseudomonadati</taxon>
        <taxon>Pseudomonadota</taxon>
        <taxon>Gammaproteobacteria</taxon>
        <taxon>Thiotrichales</taxon>
        <taxon>Thiotrichaceae</taxon>
        <taxon>Thiothrix</taxon>
    </lineage>
</organism>
<evidence type="ECO:0000313" key="3">
    <source>
        <dbReference type="Proteomes" id="UP001236657"/>
    </source>
</evidence>
<accession>A0ABY9MT75</accession>
<dbReference type="Pfam" id="PF13358">
    <property type="entry name" value="DDE_3"/>
    <property type="match status" value="1"/>
</dbReference>
<evidence type="ECO:0000313" key="2">
    <source>
        <dbReference type="EMBL" id="WML91021.1"/>
    </source>
</evidence>
<reference evidence="2 3" key="1">
    <citation type="submission" date="2023-08" db="EMBL/GenBank/DDBJ databases">
        <title>New molecular markers tilS and rpoB for phylogenetic and monitoring studies of the genus Thiothrix biodiversity.</title>
        <authorList>
            <person name="Ravin N.V."/>
            <person name="Smolyakov D."/>
            <person name="Markov N.D."/>
            <person name="Beletsky A.V."/>
            <person name="Mardanov A.V."/>
            <person name="Rudenko T.S."/>
            <person name="Grabovich M.Y."/>
        </authorList>
    </citation>
    <scope>NUCLEOTIDE SEQUENCE [LARGE SCALE GENOMIC DNA]</scope>
    <source>
        <strain evidence="2 3">MK1</strain>
    </source>
</reference>
<sequence length="250" mass="28707">MRNNFMSSSYFSSMYLDSAEFRQAVHAICKLYHQAESLYEQGIHLVSTDEKTGMQAIERIHPDHPMEPGQPERHEFEYTRHGTQCLIANFEIATGQVIASTIGDTRTETDFVSHIKTTVDTAAEDQWVFVVDQLNTHKSAGLVEYVAQACQLDQPLGEKGKSGILNNMASRMGFLQDETHRIRFVFTPKHCSWLNQVEIWFGIISRRLLKRGSFTSQANLKQRVEAFIDYFNQYLAKSFRWTYIGKPLVA</sequence>
<dbReference type="EMBL" id="CP133218">
    <property type="protein sequence ID" value="WML91021.1"/>
    <property type="molecule type" value="Genomic_DNA"/>
</dbReference>
<protein>
    <submittedName>
        <fullName evidence="2">Transposase</fullName>
    </submittedName>
</protein>
<evidence type="ECO:0000259" key="1">
    <source>
        <dbReference type="Pfam" id="PF13358"/>
    </source>
</evidence>
<gene>
    <name evidence="2" type="ORF">RCF98_01400</name>
</gene>
<dbReference type="Proteomes" id="UP001236657">
    <property type="component" value="Chromosome"/>
</dbReference>
<feature type="domain" description="Tc1-like transposase DDE" evidence="1">
    <location>
        <begin position="45"/>
        <end position="221"/>
    </location>
</feature>
<dbReference type="InterPro" id="IPR038717">
    <property type="entry name" value="Tc1-like_DDE_dom"/>
</dbReference>
<dbReference type="Gene3D" id="3.30.420.10">
    <property type="entry name" value="Ribonuclease H-like superfamily/Ribonuclease H"/>
    <property type="match status" value="1"/>
</dbReference>
<dbReference type="InterPro" id="IPR036397">
    <property type="entry name" value="RNaseH_sf"/>
</dbReference>
<keyword evidence="3" id="KW-1185">Reference proteome</keyword>
<dbReference type="RefSeq" id="WP_308895670.1">
    <property type="nucleotide sequence ID" value="NZ_CP133218.1"/>
</dbReference>
<proteinExistence type="predicted"/>
<name>A0ABY9MT75_9GAMM</name>